<evidence type="ECO:0000256" key="3">
    <source>
        <dbReference type="SAM" id="MobiDB-lite"/>
    </source>
</evidence>
<dbReference type="Pfam" id="PF02839">
    <property type="entry name" value="CBM_5_12"/>
    <property type="match status" value="1"/>
</dbReference>
<protein>
    <recommendedName>
        <fullName evidence="5">Chitin-binding type-3 domain-containing protein</fullName>
    </recommendedName>
</protein>
<evidence type="ECO:0000256" key="2">
    <source>
        <dbReference type="ARBA" id="ARBA00022801"/>
    </source>
</evidence>
<feature type="chain" id="PRO_5039556422" description="Chitin-binding type-3 domain-containing protein" evidence="4">
    <location>
        <begin position="34"/>
        <end position="280"/>
    </location>
</feature>
<dbReference type="CDD" id="cd21177">
    <property type="entry name" value="LPMO_AA10"/>
    <property type="match status" value="1"/>
</dbReference>
<dbReference type="EMBL" id="BOPF01000024">
    <property type="protein sequence ID" value="GIJ49045.1"/>
    <property type="molecule type" value="Genomic_DNA"/>
</dbReference>
<gene>
    <name evidence="6" type="ORF">Val02_59310</name>
</gene>
<dbReference type="CDD" id="cd12214">
    <property type="entry name" value="ChiA1_BD"/>
    <property type="match status" value="1"/>
</dbReference>
<dbReference type="GO" id="GO:0005576">
    <property type="term" value="C:extracellular region"/>
    <property type="evidence" value="ECO:0007669"/>
    <property type="project" value="InterPro"/>
</dbReference>
<evidence type="ECO:0000256" key="1">
    <source>
        <dbReference type="ARBA" id="ARBA00022729"/>
    </source>
</evidence>
<evidence type="ECO:0000259" key="5">
    <source>
        <dbReference type="SMART" id="SM00495"/>
    </source>
</evidence>
<evidence type="ECO:0000256" key="4">
    <source>
        <dbReference type="SAM" id="SignalP"/>
    </source>
</evidence>
<evidence type="ECO:0000313" key="7">
    <source>
        <dbReference type="Proteomes" id="UP000619260"/>
    </source>
</evidence>
<dbReference type="GO" id="GO:0030246">
    <property type="term" value="F:carbohydrate binding"/>
    <property type="evidence" value="ECO:0007669"/>
    <property type="project" value="InterPro"/>
</dbReference>
<comment type="caution">
    <text evidence="6">The sequence shown here is derived from an EMBL/GenBank/DDBJ whole genome shotgun (WGS) entry which is preliminary data.</text>
</comment>
<dbReference type="PANTHER" id="PTHR34823:SF1">
    <property type="entry name" value="CHITIN-BINDING TYPE-4 DOMAIN-CONTAINING PROTEIN"/>
    <property type="match status" value="1"/>
</dbReference>
<dbReference type="AlphaFoldDB" id="A0A8J4DSB4"/>
<dbReference type="InterPro" id="IPR003610">
    <property type="entry name" value="CBM5/12"/>
</dbReference>
<dbReference type="SUPFAM" id="SSF51055">
    <property type="entry name" value="Carbohydrate binding domain"/>
    <property type="match status" value="1"/>
</dbReference>
<feature type="signal peptide" evidence="4">
    <location>
        <begin position="1"/>
        <end position="33"/>
    </location>
</feature>
<dbReference type="GO" id="GO:0004553">
    <property type="term" value="F:hydrolase activity, hydrolyzing O-glycosyl compounds"/>
    <property type="evidence" value="ECO:0007669"/>
    <property type="project" value="InterPro"/>
</dbReference>
<dbReference type="GO" id="GO:0005975">
    <property type="term" value="P:carbohydrate metabolic process"/>
    <property type="evidence" value="ECO:0007669"/>
    <property type="project" value="InterPro"/>
</dbReference>
<feature type="region of interest" description="Disordered" evidence="3">
    <location>
        <begin position="181"/>
        <end position="238"/>
    </location>
</feature>
<dbReference type="Gene3D" id="2.70.50.50">
    <property type="entry name" value="chitin-binding protein cbp21"/>
    <property type="match status" value="1"/>
</dbReference>
<sequence length="280" mass="29100">MDVPNVLSMRKVLVYPLAIATATAAGLFATASAASAHGYVSAPPSRQAQCAQRSVADCGSITFEPQSVEAEKGSTKCSGGKEQWKVLDDNSRPWAVRSVGTTVPFTWTFTARHRTLNWEYFVDGQKVTTVSGNNAQPEAVVTHNVDLSKFKGKKTVLAVWNIGDTPMAFYSCVDLNIGGGSSGGGDTNPPPAPSPSASKPPTGGGGNTSPKPPTGGGTTTQAPPPPGGGGGAAGEWAPNVAYKTGDTVTYQGKKYQCRQGHTSLSSWEPSIFTLALWLPV</sequence>
<dbReference type="Gene3D" id="2.10.10.20">
    <property type="entry name" value="Carbohydrate-binding module superfamily 5/12"/>
    <property type="match status" value="1"/>
</dbReference>
<feature type="domain" description="Chitin-binding type-3" evidence="5">
    <location>
        <begin position="233"/>
        <end position="280"/>
    </location>
</feature>
<dbReference type="Pfam" id="PF03067">
    <property type="entry name" value="LPMO_10"/>
    <property type="match status" value="1"/>
</dbReference>
<name>A0A8J4DSB4_9ACTN</name>
<keyword evidence="2" id="KW-0378">Hydrolase</keyword>
<keyword evidence="7" id="KW-1185">Reference proteome</keyword>
<keyword evidence="1 4" id="KW-0732">Signal</keyword>
<dbReference type="Proteomes" id="UP000619260">
    <property type="component" value="Unassembled WGS sequence"/>
</dbReference>
<dbReference type="InterPro" id="IPR051024">
    <property type="entry name" value="GlcNAc_Chitin_IntDeg"/>
</dbReference>
<dbReference type="PANTHER" id="PTHR34823">
    <property type="entry name" value="GLCNAC-BINDING PROTEIN A"/>
    <property type="match status" value="1"/>
</dbReference>
<dbReference type="InterPro" id="IPR014756">
    <property type="entry name" value="Ig_E-set"/>
</dbReference>
<proteinExistence type="predicted"/>
<organism evidence="6 7">
    <name type="scientific">Virgisporangium aliadipatigenens</name>
    <dbReference type="NCBI Taxonomy" id="741659"/>
    <lineage>
        <taxon>Bacteria</taxon>
        <taxon>Bacillati</taxon>
        <taxon>Actinomycetota</taxon>
        <taxon>Actinomycetes</taxon>
        <taxon>Micromonosporales</taxon>
        <taxon>Micromonosporaceae</taxon>
        <taxon>Virgisporangium</taxon>
    </lineage>
</organism>
<dbReference type="InterPro" id="IPR004302">
    <property type="entry name" value="Cellulose/chitin-bd_N"/>
</dbReference>
<reference evidence="6" key="1">
    <citation type="submission" date="2021-01" db="EMBL/GenBank/DDBJ databases">
        <title>Whole genome shotgun sequence of Virgisporangium aliadipatigenens NBRC 105644.</title>
        <authorList>
            <person name="Komaki H."/>
            <person name="Tamura T."/>
        </authorList>
    </citation>
    <scope>NUCLEOTIDE SEQUENCE</scope>
    <source>
        <strain evidence="6">NBRC 105644</strain>
    </source>
</reference>
<dbReference type="SMART" id="SM00495">
    <property type="entry name" value="ChtBD3"/>
    <property type="match status" value="1"/>
</dbReference>
<accession>A0A8J4DSB4</accession>
<evidence type="ECO:0000313" key="6">
    <source>
        <dbReference type="EMBL" id="GIJ49045.1"/>
    </source>
</evidence>
<dbReference type="InterPro" id="IPR036573">
    <property type="entry name" value="CBM_sf_5/12"/>
</dbReference>
<dbReference type="SUPFAM" id="SSF81296">
    <property type="entry name" value="E set domains"/>
    <property type="match status" value="1"/>
</dbReference>